<comment type="function">
    <text evidence="7">Functions in brassinosteroid signaling. May function as transcriptional repressor.</text>
</comment>
<sequence length="305" mass="32536">MTAGGGRQPTWKERENNKRRERRRRAIAAQIFSGLRAMGNYKLPKHCDNNEVLKALCREAGWIVEEDGTTYRKGCKPPPPPPESAIGGPSTGINPCTSSRLLSPLSSSFPSPVPSHHASPLSSSFPSPSRLDNASVNPSCLLPFLRNLTALPPLRISNSAPVTPPLSSPTASHPPKSRAPDWDQNAFGRPLFAASAPASPTRGRRHGHPATIPECDESDASTVESGRWVSMQMTAPGSPAFNLVDPAAAMPYAAAHTAGGEKGRGGTEFEFESGRVKPWEGERIHDVAVDDDLELTLGVGNTASK</sequence>
<comment type="similarity">
    <text evidence="1 7">Belongs to the BZR/LAT61 family.</text>
</comment>
<keyword evidence="4 7" id="KW-0805">Transcription regulation</keyword>
<accession>A0A426XL46</accession>
<dbReference type="Pfam" id="PF05687">
    <property type="entry name" value="BES1_N"/>
    <property type="match status" value="1"/>
</dbReference>
<feature type="domain" description="BES1/BZR1 plant transcription factor N-terminal" evidence="9">
    <location>
        <begin position="4"/>
        <end position="148"/>
    </location>
</feature>
<keyword evidence="2" id="KW-0341">Growth regulation</keyword>
<dbReference type="GO" id="GO:0003700">
    <property type="term" value="F:DNA-binding transcription factor activity"/>
    <property type="evidence" value="ECO:0007669"/>
    <property type="project" value="UniProtKB-UniRule"/>
</dbReference>
<organism evidence="10 11">
    <name type="scientific">Ensete ventricosum</name>
    <name type="common">Abyssinian banana</name>
    <name type="synonym">Musa ensete</name>
    <dbReference type="NCBI Taxonomy" id="4639"/>
    <lineage>
        <taxon>Eukaryota</taxon>
        <taxon>Viridiplantae</taxon>
        <taxon>Streptophyta</taxon>
        <taxon>Embryophyta</taxon>
        <taxon>Tracheophyta</taxon>
        <taxon>Spermatophyta</taxon>
        <taxon>Magnoliopsida</taxon>
        <taxon>Liliopsida</taxon>
        <taxon>Zingiberales</taxon>
        <taxon>Musaceae</taxon>
        <taxon>Ensete</taxon>
    </lineage>
</organism>
<dbReference type="PANTHER" id="PTHR31506">
    <property type="entry name" value="BES1/BZR1 HOMOLOG PROTEIN 3-RELATED"/>
    <property type="match status" value="1"/>
</dbReference>
<gene>
    <name evidence="10" type="ORF">B296_00047199</name>
</gene>
<feature type="region of interest" description="Disordered" evidence="8">
    <location>
        <begin position="195"/>
        <end position="220"/>
    </location>
</feature>
<evidence type="ECO:0000256" key="8">
    <source>
        <dbReference type="SAM" id="MobiDB-lite"/>
    </source>
</evidence>
<dbReference type="GO" id="GO:0005634">
    <property type="term" value="C:nucleus"/>
    <property type="evidence" value="ECO:0007669"/>
    <property type="project" value="UniProtKB-SubCell"/>
</dbReference>
<evidence type="ECO:0000256" key="2">
    <source>
        <dbReference type="ARBA" id="ARBA00022604"/>
    </source>
</evidence>
<evidence type="ECO:0000256" key="1">
    <source>
        <dbReference type="ARBA" id="ARBA00005909"/>
    </source>
</evidence>
<dbReference type="Proteomes" id="UP000287651">
    <property type="component" value="Unassembled WGS sequence"/>
</dbReference>
<evidence type="ECO:0000256" key="5">
    <source>
        <dbReference type="ARBA" id="ARBA00023125"/>
    </source>
</evidence>
<protein>
    <recommendedName>
        <fullName evidence="7">Protein BZR1 homolog</fullName>
    </recommendedName>
    <alternativeName>
        <fullName evidence="7">Protein BRASSINAZOLE-RESISTANT 1 homolog</fullName>
    </alternativeName>
</protein>
<evidence type="ECO:0000259" key="9">
    <source>
        <dbReference type="Pfam" id="PF05687"/>
    </source>
</evidence>
<dbReference type="InterPro" id="IPR008540">
    <property type="entry name" value="BES1_N"/>
</dbReference>
<evidence type="ECO:0000256" key="3">
    <source>
        <dbReference type="ARBA" id="ARBA00022626"/>
    </source>
</evidence>
<evidence type="ECO:0000313" key="11">
    <source>
        <dbReference type="Proteomes" id="UP000287651"/>
    </source>
</evidence>
<dbReference type="GO" id="GO:0003677">
    <property type="term" value="F:DNA binding"/>
    <property type="evidence" value="ECO:0007669"/>
    <property type="project" value="UniProtKB-UniRule"/>
</dbReference>
<evidence type="ECO:0000256" key="7">
    <source>
        <dbReference type="RuleBase" id="RU369040"/>
    </source>
</evidence>
<proteinExistence type="inferred from homology"/>
<keyword evidence="6 7" id="KW-0804">Transcription</keyword>
<comment type="caution">
    <text evidence="10">The sequence shown here is derived from an EMBL/GenBank/DDBJ whole genome shotgun (WGS) entry which is preliminary data.</text>
</comment>
<name>A0A426XL46_ENSVE</name>
<feature type="region of interest" description="Disordered" evidence="8">
    <location>
        <begin position="160"/>
        <end position="182"/>
    </location>
</feature>
<dbReference type="AlphaFoldDB" id="A0A426XL46"/>
<dbReference type="PANTHER" id="PTHR31506:SF22">
    <property type="entry name" value="PROTEIN BRASSINAZOLE-RESISTANT 2"/>
    <property type="match status" value="1"/>
</dbReference>
<feature type="compositionally biased region" description="Low complexity" evidence="8">
    <location>
        <begin position="98"/>
        <end position="129"/>
    </location>
</feature>
<feature type="region of interest" description="Disordered" evidence="8">
    <location>
        <begin position="1"/>
        <end position="22"/>
    </location>
</feature>
<reference evidence="10 11" key="1">
    <citation type="journal article" date="2014" name="Agronomy (Basel)">
        <title>A Draft Genome Sequence for Ensete ventricosum, the Drought-Tolerant Tree Against Hunger.</title>
        <authorList>
            <person name="Harrison J."/>
            <person name="Moore K.A."/>
            <person name="Paszkiewicz K."/>
            <person name="Jones T."/>
            <person name="Grant M."/>
            <person name="Ambacheew D."/>
            <person name="Muzemil S."/>
            <person name="Studholme D.J."/>
        </authorList>
    </citation>
    <scope>NUCLEOTIDE SEQUENCE [LARGE SCALE GENOMIC DNA]</scope>
</reference>
<dbReference type="EMBL" id="AMZH03019602">
    <property type="protein sequence ID" value="RRT40160.1"/>
    <property type="molecule type" value="Genomic_DNA"/>
</dbReference>
<dbReference type="GO" id="GO:0009742">
    <property type="term" value="P:brassinosteroid mediated signaling pathway"/>
    <property type="evidence" value="ECO:0007669"/>
    <property type="project" value="UniProtKB-UniRule"/>
</dbReference>
<evidence type="ECO:0000313" key="10">
    <source>
        <dbReference type="EMBL" id="RRT40160.1"/>
    </source>
</evidence>
<evidence type="ECO:0000256" key="4">
    <source>
        <dbReference type="ARBA" id="ARBA00023015"/>
    </source>
</evidence>
<evidence type="ECO:0000256" key="6">
    <source>
        <dbReference type="ARBA" id="ARBA00023163"/>
    </source>
</evidence>
<keyword evidence="3 7" id="KW-1070">Brassinosteroid signaling pathway</keyword>
<dbReference type="GO" id="GO:0006351">
    <property type="term" value="P:DNA-templated transcription"/>
    <property type="evidence" value="ECO:0007669"/>
    <property type="project" value="InterPro"/>
</dbReference>
<comment type="subcellular location">
    <subcellularLocation>
        <location evidence="7">Nucleus</location>
    </subcellularLocation>
</comment>
<feature type="region of interest" description="Disordered" evidence="8">
    <location>
        <begin position="69"/>
        <end position="129"/>
    </location>
</feature>
<keyword evidence="5 7" id="KW-0238">DNA-binding</keyword>
<dbReference type="InterPro" id="IPR033264">
    <property type="entry name" value="BZR"/>
</dbReference>